<feature type="signal peptide" evidence="1">
    <location>
        <begin position="1"/>
        <end position="17"/>
    </location>
</feature>
<accession>E4Y609</accession>
<name>E4Y609_OIKDI</name>
<dbReference type="EMBL" id="FN654291">
    <property type="protein sequence ID" value="CBY31059.1"/>
    <property type="molecule type" value="Genomic_DNA"/>
</dbReference>
<gene>
    <name evidence="2" type="ORF">GSOID_T00019013001</name>
</gene>
<dbReference type="InterPro" id="IPR015915">
    <property type="entry name" value="Kelch-typ_b-propeller"/>
</dbReference>
<evidence type="ECO:0000313" key="2">
    <source>
        <dbReference type="EMBL" id="CBY31059.1"/>
    </source>
</evidence>
<dbReference type="AlphaFoldDB" id="E4Y609"/>
<protein>
    <submittedName>
        <fullName evidence="2">Uncharacterized protein</fullName>
    </submittedName>
</protein>
<proteinExistence type="predicted"/>
<feature type="chain" id="PRO_5003193731" evidence="1">
    <location>
        <begin position="18"/>
        <end position="451"/>
    </location>
</feature>
<reference evidence="2" key="1">
    <citation type="journal article" date="2010" name="Science">
        <title>Plasticity of animal genome architecture unmasked by rapid evolution of a pelagic tunicate.</title>
        <authorList>
            <person name="Denoeud F."/>
            <person name="Henriet S."/>
            <person name="Mungpakdee S."/>
            <person name="Aury J.M."/>
            <person name="Da Silva C."/>
            <person name="Brinkmann H."/>
            <person name="Mikhaleva J."/>
            <person name="Olsen L.C."/>
            <person name="Jubin C."/>
            <person name="Canestro C."/>
            <person name="Bouquet J.M."/>
            <person name="Danks G."/>
            <person name="Poulain J."/>
            <person name="Campsteijn C."/>
            <person name="Adamski M."/>
            <person name="Cross I."/>
            <person name="Yadetie F."/>
            <person name="Muffato M."/>
            <person name="Louis A."/>
            <person name="Butcher S."/>
            <person name="Tsagkogeorga G."/>
            <person name="Konrad A."/>
            <person name="Singh S."/>
            <person name="Jensen M.F."/>
            <person name="Cong E.H."/>
            <person name="Eikeseth-Otteraa H."/>
            <person name="Noel B."/>
            <person name="Anthouard V."/>
            <person name="Porcel B.M."/>
            <person name="Kachouri-Lafond R."/>
            <person name="Nishino A."/>
            <person name="Ugolini M."/>
            <person name="Chourrout P."/>
            <person name="Nishida H."/>
            <person name="Aasland R."/>
            <person name="Huzurbazar S."/>
            <person name="Westhof E."/>
            <person name="Delsuc F."/>
            <person name="Lehrach H."/>
            <person name="Reinhardt R."/>
            <person name="Weissenbach J."/>
            <person name="Roy S.W."/>
            <person name="Artiguenave F."/>
            <person name="Postlethwait J.H."/>
            <person name="Manak J.R."/>
            <person name="Thompson E.M."/>
            <person name="Jaillon O."/>
            <person name="Du Pasquier L."/>
            <person name="Boudinot P."/>
            <person name="Liberles D.A."/>
            <person name="Volff J.N."/>
            <person name="Philippe H."/>
            <person name="Lenhard B."/>
            <person name="Roest Crollius H."/>
            <person name="Wincker P."/>
            <person name="Chourrout D."/>
        </authorList>
    </citation>
    <scope>NUCLEOTIDE SEQUENCE [LARGE SCALE GENOMIC DNA]</scope>
</reference>
<sequence>MLTKLIAFLTFLLFASASLKAFHQPRTDLDCPVPDLYDECLTECRLDYIDCLSHCESSYCHSECLAIFSGCDVSCPCGLECELGCVDCEHPICERICENAQEENEEYKVCLQKAQENFIGCTKECPPDMNCHDSCYATYQEELSDCPCIETQTTTTEVSTTVTTTTELTPIDPSEISILVILMDLSASYLTSGDGSSKVAAKISAPSNDYTTYAKHALVNGQLHIFGGNTDRRKIAKLNGCTFVELSARLNVDRYDQSEALSIQSGSQALICFNLDRSKSCEIFDGSSAVTTFESTYTHNNGGLGFYQNQPATVGCYRNRHKKAETLTSTGWLALPDHPEALAGHSSIGLDDNSMILLGGYIYGSGYQTGIWKIKEDVWSRIGELTQSATYGSAIYTGRSIYHFSGYSSTYPNHRIDLTADEEIKEVVRIGNHASAYYFPVLLVTENNRCL</sequence>
<organism evidence="2">
    <name type="scientific">Oikopleura dioica</name>
    <name type="common">Tunicate</name>
    <dbReference type="NCBI Taxonomy" id="34765"/>
    <lineage>
        <taxon>Eukaryota</taxon>
        <taxon>Metazoa</taxon>
        <taxon>Chordata</taxon>
        <taxon>Tunicata</taxon>
        <taxon>Appendicularia</taxon>
        <taxon>Copelata</taxon>
        <taxon>Oikopleuridae</taxon>
        <taxon>Oikopleura</taxon>
    </lineage>
</organism>
<dbReference type="SUPFAM" id="SSF117281">
    <property type="entry name" value="Kelch motif"/>
    <property type="match status" value="1"/>
</dbReference>
<keyword evidence="1" id="KW-0732">Signal</keyword>
<evidence type="ECO:0000256" key="1">
    <source>
        <dbReference type="SAM" id="SignalP"/>
    </source>
</evidence>
<dbReference type="Proteomes" id="UP000011014">
    <property type="component" value="Unassembled WGS sequence"/>
</dbReference>
<dbReference type="Gene3D" id="2.120.10.80">
    <property type="entry name" value="Kelch-type beta propeller"/>
    <property type="match status" value="1"/>
</dbReference>